<keyword evidence="2" id="KW-1185">Reference proteome</keyword>
<evidence type="ECO:0000313" key="1">
    <source>
        <dbReference type="EMBL" id="MPC58795.1"/>
    </source>
</evidence>
<reference evidence="1 2" key="1">
    <citation type="submission" date="2019-05" db="EMBL/GenBank/DDBJ databases">
        <title>Another draft genome of Portunus trituberculatus and its Hox gene families provides insights of decapod evolution.</title>
        <authorList>
            <person name="Jeong J.-H."/>
            <person name="Song I."/>
            <person name="Kim S."/>
            <person name="Choi T."/>
            <person name="Kim D."/>
            <person name="Ryu S."/>
            <person name="Kim W."/>
        </authorList>
    </citation>
    <scope>NUCLEOTIDE SEQUENCE [LARGE SCALE GENOMIC DNA]</scope>
    <source>
        <tissue evidence="1">Muscle</tissue>
    </source>
</reference>
<dbReference type="Proteomes" id="UP000324222">
    <property type="component" value="Unassembled WGS sequence"/>
</dbReference>
<sequence length="156" mass="17579">MTLDLTLTRGARIQEIKKAVGAKTQDFENGLLVIQGGGNDLERIGEEEIVKGVVEAVKAAEGKNLSVAVVGVIRRPREGDRYERLRRVTWCARNQESAIDYTLVNGRMREIVGRMLIDEDETIDIVSDHNMHHNMLVLECKMYEREGKSANSKGRK</sequence>
<organism evidence="1 2">
    <name type="scientific">Portunus trituberculatus</name>
    <name type="common">Swimming crab</name>
    <name type="synonym">Neptunus trituberculatus</name>
    <dbReference type="NCBI Taxonomy" id="210409"/>
    <lineage>
        <taxon>Eukaryota</taxon>
        <taxon>Metazoa</taxon>
        <taxon>Ecdysozoa</taxon>
        <taxon>Arthropoda</taxon>
        <taxon>Crustacea</taxon>
        <taxon>Multicrustacea</taxon>
        <taxon>Malacostraca</taxon>
        <taxon>Eumalacostraca</taxon>
        <taxon>Eucarida</taxon>
        <taxon>Decapoda</taxon>
        <taxon>Pleocyemata</taxon>
        <taxon>Brachyura</taxon>
        <taxon>Eubrachyura</taxon>
        <taxon>Portunoidea</taxon>
        <taxon>Portunidae</taxon>
        <taxon>Portuninae</taxon>
        <taxon>Portunus</taxon>
    </lineage>
</organism>
<dbReference type="AlphaFoldDB" id="A0A5B7GMU6"/>
<comment type="caution">
    <text evidence="1">The sequence shown here is derived from an EMBL/GenBank/DDBJ whole genome shotgun (WGS) entry which is preliminary data.</text>
</comment>
<protein>
    <submittedName>
        <fullName evidence="1">Uncharacterized protein</fullName>
    </submittedName>
</protein>
<proteinExistence type="predicted"/>
<dbReference type="EMBL" id="VSRR010015997">
    <property type="protein sequence ID" value="MPC58795.1"/>
    <property type="molecule type" value="Genomic_DNA"/>
</dbReference>
<evidence type="ECO:0000313" key="2">
    <source>
        <dbReference type="Proteomes" id="UP000324222"/>
    </source>
</evidence>
<dbReference type="OrthoDB" id="7554032at2759"/>
<accession>A0A5B7GMU6</accession>
<gene>
    <name evidence="1" type="ORF">E2C01_052804</name>
</gene>
<name>A0A5B7GMU6_PORTR</name>